<dbReference type="InterPro" id="IPR032567">
    <property type="entry name" value="RTL1-rel"/>
</dbReference>
<feature type="domain" description="Retrotransposon gag" evidence="2">
    <location>
        <begin position="83"/>
        <end position="173"/>
    </location>
</feature>
<dbReference type="Gene3D" id="2.40.70.10">
    <property type="entry name" value="Acid Proteases"/>
    <property type="match status" value="1"/>
</dbReference>
<name>A0AAQ3WW74_PASNO</name>
<sequence>MGDAEMVSAQKFDDAIDKLIDKMTEMSTKLTTLDNEVKTLRLDHGGLTVSVNAVQTQQLEMQGKFDEKKSGDGTPEDQRVWVALFYMEGTAGQWYYYRLEKNLKTPPTCPELVEAVNKRFGPPVHSNPLGELMHLSCTGTVDEYQDTFLKLLACCDNVTEPQQINIFTAGLRQSMQIDVEMQKPPTLEDAMALARSFERRLQVEDSAGRPPTRAPPRYRPPQSSTSTANMPAQPAPQAGSPVTPGAPMKAPPGARFTRLSPEMAQRRLDGLCYNCLEKFSHEHLKHCSMKGIYLLIGDPDDQETPEDGDDDVEISLHALAGVTAGRTLQLATTIGSDQIRSLVDSGSTHSFIATAAAHRLGLQPAARTDFQVGVANGDRVTSTSICKNVAVTIGSELFFIDLYVLALDGYDLVLGCDWLRILGPIMWDFERLSMSFWRLDQQVQWQGVASPSALLTAATATTDVLALLLEEFSDLFTAPTGLLPTRFRPPYSAPAGYGTCGDYRALNAKTVRDKFPIPVVDELLDELKGAMFFSKLDLRSGYHQTNMHHLGHVITKDGVAMDSDKVDAVRAWLQPRSVRALRGFLDLTGYYRRFIHNYVSLLDH</sequence>
<dbReference type="AlphaFoldDB" id="A0AAQ3WW74"/>
<evidence type="ECO:0000313" key="4">
    <source>
        <dbReference type="Proteomes" id="UP001341281"/>
    </source>
</evidence>
<dbReference type="SUPFAM" id="SSF50630">
    <property type="entry name" value="Acid proteases"/>
    <property type="match status" value="1"/>
</dbReference>
<dbReference type="InterPro" id="IPR021109">
    <property type="entry name" value="Peptidase_aspartic_dom_sf"/>
</dbReference>
<dbReference type="Pfam" id="PF03732">
    <property type="entry name" value="Retrotrans_gag"/>
    <property type="match status" value="1"/>
</dbReference>
<dbReference type="PANTHER" id="PTHR15503:SF22">
    <property type="entry name" value="TRANSPOSON TY3-I GAG POLYPROTEIN"/>
    <property type="match status" value="1"/>
</dbReference>
<dbReference type="InterPro" id="IPR005162">
    <property type="entry name" value="Retrotrans_gag_dom"/>
</dbReference>
<accession>A0AAQ3WW74</accession>
<dbReference type="InterPro" id="IPR043502">
    <property type="entry name" value="DNA/RNA_pol_sf"/>
</dbReference>
<evidence type="ECO:0000313" key="3">
    <source>
        <dbReference type="EMBL" id="WVZ75471.1"/>
    </source>
</evidence>
<dbReference type="SUPFAM" id="SSF56672">
    <property type="entry name" value="DNA/RNA polymerases"/>
    <property type="match status" value="1"/>
</dbReference>
<dbReference type="Gene3D" id="3.30.70.270">
    <property type="match status" value="2"/>
</dbReference>
<dbReference type="CDD" id="cd00303">
    <property type="entry name" value="retropepsin_like"/>
    <property type="match status" value="1"/>
</dbReference>
<organism evidence="3 4">
    <name type="scientific">Paspalum notatum var. saurae</name>
    <dbReference type="NCBI Taxonomy" id="547442"/>
    <lineage>
        <taxon>Eukaryota</taxon>
        <taxon>Viridiplantae</taxon>
        <taxon>Streptophyta</taxon>
        <taxon>Embryophyta</taxon>
        <taxon>Tracheophyta</taxon>
        <taxon>Spermatophyta</taxon>
        <taxon>Magnoliopsida</taxon>
        <taxon>Liliopsida</taxon>
        <taxon>Poales</taxon>
        <taxon>Poaceae</taxon>
        <taxon>PACMAD clade</taxon>
        <taxon>Panicoideae</taxon>
        <taxon>Andropogonodae</taxon>
        <taxon>Paspaleae</taxon>
        <taxon>Paspalinae</taxon>
        <taxon>Paspalum</taxon>
    </lineage>
</organism>
<dbReference type="Pfam" id="PF08284">
    <property type="entry name" value="RVP_2"/>
    <property type="match status" value="1"/>
</dbReference>
<dbReference type="PANTHER" id="PTHR15503">
    <property type="entry name" value="LDOC1 RELATED"/>
    <property type="match status" value="1"/>
</dbReference>
<dbReference type="InterPro" id="IPR043128">
    <property type="entry name" value="Rev_trsase/Diguanyl_cyclase"/>
</dbReference>
<evidence type="ECO:0000259" key="2">
    <source>
        <dbReference type="Pfam" id="PF03732"/>
    </source>
</evidence>
<keyword evidence="4" id="KW-1185">Reference proteome</keyword>
<reference evidence="3 4" key="1">
    <citation type="submission" date="2024-02" db="EMBL/GenBank/DDBJ databases">
        <title>High-quality chromosome-scale genome assembly of Pensacola bahiagrass (Paspalum notatum Flugge var. saurae).</title>
        <authorList>
            <person name="Vega J.M."/>
            <person name="Podio M."/>
            <person name="Orjuela J."/>
            <person name="Siena L.A."/>
            <person name="Pessino S.C."/>
            <person name="Combes M.C."/>
            <person name="Mariac C."/>
            <person name="Albertini E."/>
            <person name="Pupilli F."/>
            <person name="Ortiz J.P.A."/>
            <person name="Leblanc O."/>
        </authorList>
    </citation>
    <scope>NUCLEOTIDE SEQUENCE [LARGE SCALE GENOMIC DNA]</scope>
    <source>
        <strain evidence="3">R1</strain>
        <tissue evidence="3">Leaf</tissue>
    </source>
</reference>
<dbReference type="Proteomes" id="UP001341281">
    <property type="component" value="Chromosome 05"/>
</dbReference>
<feature type="region of interest" description="Disordered" evidence="1">
    <location>
        <begin position="201"/>
        <end position="255"/>
    </location>
</feature>
<proteinExistence type="predicted"/>
<evidence type="ECO:0000256" key="1">
    <source>
        <dbReference type="SAM" id="MobiDB-lite"/>
    </source>
</evidence>
<protein>
    <recommendedName>
        <fullName evidence="2">Retrotransposon gag domain-containing protein</fullName>
    </recommendedName>
</protein>
<gene>
    <name evidence="3" type="ORF">U9M48_023518</name>
</gene>
<dbReference type="EMBL" id="CP144749">
    <property type="protein sequence ID" value="WVZ75471.1"/>
    <property type="molecule type" value="Genomic_DNA"/>
</dbReference>
<dbReference type="Gene3D" id="3.10.10.10">
    <property type="entry name" value="HIV Type 1 Reverse Transcriptase, subunit A, domain 1"/>
    <property type="match status" value="1"/>
</dbReference>